<dbReference type="InterPro" id="IPR011009">
    <property type="entry name" value="Kinase-like_dom_sf"/>
</dbReference>
<proteinExistence type="predicted"/>
<dbReference type="GO" id="GO:0016705">
    <property type="term" value="F:oxidoreductase activity, acting on paired donors, with incorporation or reduction of molecular oxygen"/>
    <property type="evidence" value="ECO:0007669"/>
    <property type="project" value="InterPro"/>
</dbReference>
<dbReference type="GO" id="GO:0004497">
    <property type="term" value="F:monooxygenase activity"/>
    <property type="evidence" value="ECO:0007669"/>
    <property type="project" value="InterPro"/>
</dbReference>
<dbReference type="Proteomes" id="UP000045706">
    <property type="component" value="Unassembled WGS sequence"/>
</dbReference>
<gene>
    <name evidence="2" type="ORF">BN1723_005931</name>
</gene>
<feature type="compositionally biased region" description="Polar residues" evidence="1">
    <location>
        <begin position="12"/>
        <end position="24"/>
    </location>
</feature>
<reference evidence="3" key="1">
    <citation type="submission" date="2015-05" db="EMBL/GenBank/DDBJ databases">
        <authorList>
            <person name="Fogelqvist Johan"/>
        </authorList>
    </citation>
    <scope>NUCLEOTIDE SEQUENCE [LARGE SCALE GENOMIC DNA]</scope>
</reference>
<feature type="region of interest" description="Disordered" evidence="1">
    <location>
        <begin position="249"/>
        <end position="277"/>
    </location>
</feature>
<dbReference type="AlphaFoldDB" id="A0A0G4NBF4"/>
<evidence type="ECO:0008006" key="4">
    <source>
        <dbReference type="Google" id="ProtNLM"/>
    </source>
</evidence>
<dbReference type="GO" id="GO:0020037">
    <property type="term" value="F:heme binding"/>
    <property type="evidence" value="ECO:0007669"/>
    <property type="project" value="InterPro"/>
</dbReference>
<dbReference type="SUPFAM" id="SSF56112">
    <property type="entry name" value="Protein kinase-like (PK-like)"/>
    <property type="match status" value="1"/>
</dbReference>
<dbReference type="GO" id="GO:0005506">
    <property type="term" value="F:iron ion binding"/>
    <property type="evidence" value="ECO:0007669"/>
    <property type="project" value="InterPro"/>
</dbReference>
<evidence type="ECO:0000313" key="2">
    <source>
        <dbReference type="EMBL" id="CRK43946.1"/>
    </source>
</evidence>
<organism evidence="2 3">
    <name type="scientific">Verticillium longisporum</name>
    <name type="common">Verticillium dahliae var. longisporum</name>
    <dbReference type="NCBI Taxonomy" id="100787"/>
    <lineage>
        <taxon>Eukaryota</taxon>
        <taxon>Fungi</taxon>
        <taxon>Dikarya</taxon>
        <taxon>Ascomycota</taxon>
        <taxon>Pezizomycotina</taxon>
        <taxon>Sordariomycetes</taxon>
        <taxon>Hypocreomycetidae</taxon>
        <taxon>Glomerellales</taxon>
        <taxon>Plectosphaerellaceae</taxon>
        <taxon>Verticillium</taxon>
    </lineage>
</organism>
<name>A0A0G4NBF4_VERLO</name>
<accession>A0A0G4NBF4</accession>
<protein>
    <recommendedName>
        <fullName evidence="4">Protein kinase domain-containing protein</fullName>
    </recommendedName>
</protein>
<dbReference type="Gene3D" id="1.10.510.10">
    <property type="entry name" value="Transferase(Phosphotransferase) domain 1"/>
    <property type="match status" value="1"/>
</dbReference>
<feature type="region of interest" description="Disordered" evidence="1">
    <location>
        <begin position="1"/>
        <end position="44"/>
    </location>
</feature>
<dbReference type="SUPFAM" id="SSF48264">
    <property type="entry name" value="Cytochrome P450"/>
    <property type="match status" value="1"/>
</dbReference>
<sequence length="531" mass="60706">MNEKVSIADDSTLCNPSRSNTQRSEVVLQGKEGQNDSGSGASRSIRDLPFTRKIFETIIRRFHTHGTLTRTITRADVSAFSANNVCMQSAEGDSYRSYVYNARTSNEWEGDLAMTATYFPCRQLTFGILLGCTETIEDKVIKRLRLVGSDATHPLIPFGIMAEIERSRHIKLVEDSIDGLETNIDQLSERIETRGETSQEEVDRRSRDRKEAWLDAAHLRNVLINWQNQLKHMTRHARLLQSAPTIDTPQTATTKENGHGLQDTQHNGNLERRTLEASSTRISDRLEAIVEEYDEKIRDSAMRLDGMAMATQWSYSDTNVEIALATTRDSKHMRSISLITMIFLPGTFLALDLKAEFVAVKKLRGGREDKFRQAQREADQLRLFDGQLHPHLVTLLATYEIEGEYFFLFPFAEYDLQDLWDKEAQPKDMQDAATVRIYQSLADYHTLRGDIHLVNLRTHRKYGPVVRTGPNNLDLDVPSLVKTIYTTDHKWLKTEFYKPASNVVNREPMPNLFSLIDPVEHARQKKPVAQH</sequence>
<dbReference type="EMBL" id="CVQI01033717">
    <property type="protein sequence ID" value="CRK43946.1"/>
    <property type="molecule type" value="Genomic_DNA"/>
</dbReference>
<dbReference type="InterPro" id="IPR036396">
    <property type="entry name" value="Cyt_P450_sf"/>
</dbReference>
<evidence type="ECO:0000313" key="3">
    <source>
        <dbReference type="Proteomes" id="UP000045706"/>
    </source>
</evidence>
<evidence type="ECO:0000256" key="1">
    <source>
        <dbReference type="SAM" id="MobiDB-lite"/>
    </source>
</evidence>